<dbReference type="GO" id="GO:0008713">
    <property type="term" value="F:ADP-heptose-lipopolysaccharide heptosyltransferase activity"/>
    <property type="evidence" value="ECO:0007669"/>
    <property type="project" value="TreeGrafter"/>
</dbReference>
<keyword evidence="5" id="KW-1185">Reference proteome</keyword>
<dbReference type="Pfam" id="PF01075">
    <property type="entry name" value="Glyco_transf_9"/>
    <property type="match status" value="1"/>
</dbReference>
<dbReference type="GO" id="GO:0005829">
    <property type="term" value="C:cytosol"/>
    <property type="evidence" value="ECO:0007669"/>
    <property type="project" value="TreeGrafter"/>
</dbReference>
<dbReference type="SUPFAM" id="SSF53756">
    <property type="entry name" value="UDP-Glycosyltransferase/glycogen phosphorylase"/>
    <property type="match status" value="1"/>
</dbReference>
<evidence type="ECO:0000256" key="3">
    <source>
        <dbReference type="SAM" id="MobiDB-lite"/>
    </source>
</evidence>
<dbReference type="CDD" id="cd03789">
    <property type="entry name" value="GT9_LPS_heptosyltransferase"/>
    <property type="match status" value="1"/>
</dbReference>
<keyword evidence="1" id="KW-0328">Glycosyltransferase</keyword>
<dbReference type="InterPro" id="IPR051199">
    <property type="entry name" value="LPS_LOS_Heptosyltrfase"/>
</dbReference>
<accession>A0A4R5BZZ9</accession>
<dbReference type="Proteomes" id="UP000294723">
    <property type="component" value="Unassembled WGS sequence"/>
</dbReference>
<proteinExistence type="predicted"/>
<dbReference type="Gene3D" id="3.40.50.2000">
    <property type="entry name" value="Glycogen Phosphorylase B"/>
    <property type="match status" value="2"/>
</dbReference>
<sequence length="374" mass="39004">MRTPIAPSRTTRGRCSCARSGSARSTRSSPPAAPRRGGTVKGRVLVARQDNLGDVLLAGPAVRAVAAHADSVVMLAGPRGAAAAEMLPGVDEVVTWCAPWIDPEPPPVTESAIHEFSEVLRKIDADSAVVFTSFHQTALPLALLLRMAGVEQIAAISEDYPGSLLDVRHRVEGDPPEPERALSLARAAGFELPDGDDGGLAVRRPLPDVGHLVGRRRYVVVHPAASVPAREWPMFRCRAAVRELAAAGWAVVVTGAPADRELTAHVAGHSGVDLGGRTDLPELAAVLDGADAVVAPNTGPAHLAAAVGTPVVSLFAPVVSAARWAPYGVPRVVLGEQFAPCRNTRARYCPVPGHPCLTLVTPEEVAAAVVEVTS</sequence>
<evidence type="ECO:0000313" key="4">
    <source>
        <dbReference type="EMBL" id="TDD90054.1"/>
    </source>
</evidence>
<keyword evidence="2 4" id="KW-0808">Transferase</keyword>
<evidence type="ECO:0000256" key="2">
    <source>
        <dbReference type="ARBA" id="ARBA00022679"/>
    </source>
</evidence>
<protein>
    <submittedName>
        <fullName evidence="4">Glycosyltransferase family 9 protein</fullName>
    </submittedName>
</protein>
<dbReference type="AlphaFoldDB" id="A0A4R5BZZ9"/>
<organism evidence="4 5">
    <name type="scientific">Saccharopolyspora karakumensis</name>
    <dbReference type="NCBI Taxonomy" id="2530386"/>
    <lineage>
        <taxon>Bacteria</taxon>
        <taxon>Bacillati</taxon>
        <taxon>Actinomycetota</taxon>
        <taxon>Actinomycetes</taxon>
        <taxon>Pseudonocardiales</taxon>
        <taxon>Pseudonocardiaceae</taxon>
        <taxon>Saccharopolyspora</taxon>
    </lineage>
</organism>
<feature type="compositionally biased region" description="Low complexity" evidence="3">
    <location>
        <begin position="13"/>
        <end position="37"/>
    </location>
</feature>
<dbReference type="PANTHER" id="PTHR30160:SF1">
    <property type="entry name" value="LIPOPOLYSACCHARIDE 1,2-N-ACETYLGLUCOSAMINETRANSFERASE-RELATED"/>
    <property type="match status" value="1"/>
</dbReference>
<dbReference type="GO" id="GO:0009244">
    <property type="term" value="P:lipopolysaccharide core region biosynthetic process"/>
    <property type="evidence" value="ECO:0007669"/>
    <property type="project" value="TreeGrafter"/>
</dbReference>
<gene>
    <name evidence="4" type="ORF">E1202_09875</name>
</gene>
<evidence type="ECO:0000256" key="1">
    <source>
        <dbReference type="ARBA" id="ARBA00022676"/>
    </source>
</evidence>
<dbReference type="PANTHER" id="PTHR30160">
    <property type="entry name" value="TETRAACYLDISACCHARIDE 4'-KINASE-RELATED"/>
    <property type="match status" value="1"/>
</dbReference>
<evidence type="ECO:0000313" key="5">
    <source>
        <dbReference type="Proteomes" id="UP000294723"/>
    </source>
</evidence>
<reference evidence="4 5" key="1">
    <citation type="submission" date="2019-03" db="EMBL/GenBank/DDBJ databases">
        <title>Draft genome sequences of novel Actinobacteria.</title>
        <authorList>
            <person name="Sahin N."/>
            <person name="Ay H."/>
            <person name="Saygin H."/>
        </authorList>
    </citation>
    <scope>NUCLEOTIDE SEQUENCE [LARGE SCALE GENOMIC DNA]</scope>
    <source>
        <strain evidence="4 5">5K548</strain>
    </source>
</reference>
<comment type="caution">
    <text evidence="4">The sequence shown here is derived from an EMBL/GenBank/DDBJ whole genome shotgun (WGS) entry which is preliminary data.</text>
</comment>
<feature type="region of interest" description="Disordered" evidence="3">
    <location>
        <begin position="1"/>
        <end position="39"/>
    </location>
</feature>
<dbReference type="InterPro" id="IPR002201">
    <property type="entry name" value="Glyco_trans_9"/>
</dbReference>
<name>A0A4R5BZZ9_9PSEU</name>
<dbReference type="EMBL" id="SMLA01000010">
    <property type="protein sequence ID" value="TDD90054.1"/>
    <property type="molecule type" value="Genomic_DNA"/>
</dbReference>